<sequence>MSDAIPDLIDVFEPALLPPSPQVSTEQLDDSMDKDKAVPATILTGYLGSGKTTLLNYILTEEHGKRIA</sequence>
<gene>
    <name evidence="2" type="ORF">IWW39_000683</name>
</gene>
<feature type="non-terminal residue" evidence="2">
    <location>
        <position position="68"/>
    </location>
</feature>
<organism evidence="2 3">
    <name type="scientific">Coemansia spiralis</name>
    <dbReference type="NCBI Taxonomy" id="417178"/>
    <lineage>
        <taxon>Eukaryota</taxon>
        <taxon>Fungi</taxon>
        <taxon>Fungi incertae sedis</taxon>
        <taxon>Zoopagomycota</taxon>
        <taxon>Kickxellomycotina</taxon>
        <taxon>Kickxellomycetes</taxon>
        <taxon>Kickxellales</taxon>
        <taxon>Kickxellaceae</taxon>
        <taxon>Coemansia</taxon>
    </lineage>
</organism>
<accession>A0A9W8L650</accession>
<dbReference type="GO" id="GO:0005737">
    <property type="term" value="C:cytoplasm"/>
    <property type="evidence" value="ECO:0007669"/>
    <property type="project" value="TreeGrafter"/>
</dbReference>
<feature type="domain" description="CobW/HypB/UreG nucleotide-binding" evidence="1">
    <location>
        <begin position="39"/>
        <end position="68"/>
    </location>
</feature>
<dbReference type="EMBL" id="JANBTX010000011">
    <property type="protein sequence ID" value="KAJ2690436.1"/>
    <property type="molecule type" value="Genomic_DNA"/>
</dbReference>
<reference evidence="2" key="1">
    <citation type="submission" date="2022-07" db="EMBL/GenBank/DDBJ databases">
        <title>Phylogenomic reconstructions and comparative analyses of Kickxellomycotina fungi.</title>
        <authorList>
            <person name="Reynolds N.K."/>
            <person name="Stajich J.E."/>
            <person name="Barry K."/>
            <person name="Grigoriev I.V."/>
            <person name="Crous P."/>
            <person name="Smith M.E."/>
        </authorList>
    </citation>
    <scope>NUCLEOTIDE SEQUENCE</scope>
    <source>
        <strain evidence="2">CBS 109367</strain>
    </source>
</reference>
<evidence type="ECO:0000259" key="1">
    <source>
        <dbReference type="Pfam" id="PF02492"/>
    </source>
</evidence>
<keyword evidence="3" id="KW-1185">Reference proteome</keyword>
<dbReference type="PANTHER" id="PTHR13748">
    <property type="entry name" value="COBW-RELATED"/>
    <property type="match status" value="1"/>
</dbReference>
<dbReference type="AlphaFoldDB" id="A0A9W8L650"/>
<evidence type="ECO:0000313" key="2">
    <source>
        <dbReference type="EMBL" id="KAJ2690436.1"/>
    </source>
</evidence>
<dbReference type="InterPro" id="IPR051316">
    <property type="entry name" value="Zinc-reg_GTPase_activator"/>
</dbReference>
<dbReference type="Pfam" id="PF02492">
    <property type="entry name" value="cobW"/>
    <property type="match status" value="1"/>
</dbReference>
<dbReference type="PANTHER" id="PTHR13748:SF31">
    <property type="entry name" value="ZINC-REGULATED GTPASE METALLOPROTEIN ACTIVATOR 1A-RELATED"/>
    <property type="match status" value="1"/>
</dbReference>
<dbReference type="Proteomes" id="UP001151516">
    <property type="component" value="Unassembled WGS sequence"/>
</dbReference>
<protein>
    <recommendedName>
        <fullName evidence="1">CobW/HypB/UreG nucleotide-binding domain-containing protein</fullName>
    </recommendedName>
</protein>
<name>A0A9W8L650_9FUNG</name>
<proteinExistence type="predicted"/>
<dbReference type="Gene3D" id="3.40.50.300">
    <property type="entry name" value="P-loop containing nucleotide triphosphate hydrolases"/>
    <property type="match status" value="1"/>
</dbReference>
<evidence type="ECO:0000313" key="3">
    <source>
        <dbReference type="Proteomes" id="UP001151516"/>
    </source>
</evidence>
<comment type="caution">
    <text evidence="2">The sequence shown here is derived from an EMBL/GenBank/DDBJ whole genome shotgun (WGS) entry which is preliminary data.</text>
</comment>
<dbReference type="SUPFAM" id="SSF52540">
    <property type="entry name" value="P-loop containing nucleoside triphosphate hydrolases"/>
    <property type="match status" value="1"/>
</dbReference>
<dbReference type="InterPro" id="IPR027417">
    <property type="entry name" value="P-loop_NTPase"/>
</dbReference>
<dbReference type="OrthoDB" id="258627at2759"/>
<dbReference type="InterPro" id="IPR003495">
    <property type="entry name" value="CobW/HypB/UreG_nucleotide-bd"/>
</dbReference>